<evidence type="ECO:0000313" key="2">
    <source>
        <dbReference type="Proteomes" id="UP000314294"/>
    </source>
</evidence>
<name>A0A4Z2FVQ0_9TELE</name>
<proteinExistence type="predicted"/>
<reference evidence="1 2" key="1">
    <citation type="submission" date="2019-03" db="EMBL/GenBank/DDBJ databases">
        <title>First draft genome of Liparis tanakae, snailfish: a comprehensive survey of snailfish specific genes.</title>
        <authorList>
            <person name="Kim W."/>
            <person name="Song I."/>
            <person name="Jeong J.-H."/>
            <person name="Kim D."/>
            <person name="Kim S."/>
            <person name="Ryu S."/>
            <person name="Song J.Y."/>
            <person name="Lee S.K."/>
        </authorList>
    </citation>
    <scope>NUCLEOTIDE SEQUENCE [LARGE SCALE GENOMIC DNA]</scope>
    <source>
        <tissue evidence="1">Muscle</tissue>
    </source>
</reference>
<dbReference type="AlphaFoldDB" id="A0A4Z2FVQ0"/>
<protein>
    <submittedName>
        <fullName evidence="1">Uncharacterized protein</fullName>
    </submittedName>
</protein>
<evidence type="ECO:0000313" key="1">
    <source>
        <dbReference type="EMBL" id="TNN45328.1"/>
    </source>
</evidence>
<organism evidence="1 2">
    <name type="scientific">Liparis tanakae</name>
    <name type="common">Tanaka's snailfish</name>
    <dbReference type="NCBI Taxonomy" id="230148"/>
    <lineage>
        <taxon>Eukaryota</taxon>
        <taxon>Metazoa</taxon>
        <taxon>Chordata</taxon>
        <taxon>Craniata</taxon>
        <taxon>Vertebrata</taxon>
        <taxon>Euteleostomi</taxon>
        <taxon>Actinopterygii</taxon>
        <taxon>Neopterygii</taxon>
        <taxon>Teleostei</taxon>
        <taxon>Neoteleostei</taxon>
        <taxon>Acanthomorphata</taxon>
        <taxon>Eupercaria</taxon>
        <taxon>Perciformes</taxon>
        <taxon>Cottioidei</taxon>
        <taxon>Cottales</taxon>
        <taxon>Liparidae</taxon>
        <taxon>Liparis</taxon>
    </lineage>
</organism>
<sequence length="487" mass="52732">MPMAALTNNGPRLHAALVQLSLQVVVGQRRDVQLVGADLVCFPRGFLWEEDSRADEKPHDGTERAELISTSSALDLLWNSHKRMKAEVNSLTTDSMSLLMQDQVMAVIAPWPSPVPGARCPVPGARCSVHAPFRLTLPEERLLLKTTGGGRSSSLENMSIASACFLLLAVSFSRYSCTYTSLVAWPPGSSTLWASSSLFSCSLVSARGSSRYSGMSAEARRGKKKSPSPDSDAFLLLLISAPHGDHRDRKWLPQRRAAIGGVVYSGSEFSVPRSSVEYGKTRGKLRGMIAGSRYDFTSERQKVVTRKDTLPQAVGFAHSRLPQSERAVLGAAGVQLAIWTEANTVHWTESLKSSPPATKNSFSGWREAELMGAGASTDLMRSRLEHMRSRPDCLLTDGMADTSSCATTSRCAAVVPQSVVERHGPPIRDHKNLSVRHVLHAAHRLVEPRQELVSPVPDRSTHAVKSAAAVAALVASVFRVAPQTAPL</sequence>
<gene>
    <name evidence="1" type="ORF">EYF80_044469</name>
</gene>
<dbReference type="Proteomes" id="UP000314294">
    <property type="component" value="Unassembled WGS sequence"/>
</dbReference>
<accession>A0A4Z2FVQ0</accession>
<dbReference type="EMBL" id="SRLO01000853">
    <property type="protein sequence ID" value="TNN45328.1"/>
    <property type="molecule type" value="Genomic_DNA"/>
</dbReference>
<comment type="caution">
    <text evidence="1">The sequence shown here is derived from an EMBL/GenBank/DDBJ whole genome shotgun (WGS) entry which is preliminary data.</text>
</comment>
<keyword evidence="2" id="KW-1185">Reference proteome</keyword>